<dbReference type="Proteomes" id="UP001055712">
    <property type="component" value="Unassembled WGS sequence"/>
</dbReference>
<keyword evidence="4" id="KW-1185">Reference proteome</keyword>
<evidence type="ECO:0000313" key="3">
    <source>
        <dbReference type="EMBL" id="KAI3432526.1"/>
    </source>
</evidence>
<dbReference type="AlphaFoldDB" id="A0A9D4TRL3"/>
<evidence type="ECO:0000256" key="1">
    <source>
        <dbReference type="SAM" id="MobiDB-lite"/>
    </source>
</evidence>
<feature type="compositionally biased region" description="Basic and acidic residues" evidence="1">
    <location>
        <begin position="105"/>
        <end position="124"/>
    </location>
</feature>
<feature type="region of interest" description="Disordered" evidence="1">
    <location>
        <begin position="51"/>
        <end position="71"/>
    </location>
</feature>
<organism evidence="3 4">
    <name type="scientific">Chlorella vulgaris</name>
    <name type="common">Green alga</name>
    <dbReference type="NCBI Taxonomy" id="3077"/>
    <lineage>
        <taxon>Eukaryota</taxon>
        <taxon>Viridiplantae</taxon>
        <taxon>Chlorophyta</taxon>
        <taxon>core chlorophytes</taxon>
        <taxon>Trebouxiophyceae</taxon>
        <taxon>Chlorellales</taxon>
        <taxon>Chlorellaceae</taxon>
        <taxon>Chlorella clade</taxon>
        <taxon>Chlorella</taxon>
    </lineage>
</organism>
<comment type="caution">
    <text evidence="3">The sequence shown here is derived from an EMBL/GenBank/DDBJ whole genome shotgun (WGS) entry which is preliminary data.</text>
</comment>
<feature type="region of interest" description="Disordered" evidence="1">
    <location>
        <begin position="91"/>
        <end position="133"/>
    </location>
</feature>
<reference evidence="3" key="1">
    <citation type="journal article" date="2019" name="Plant J.">
        <title>Chlorella vulgaris genome assembly and annotation reveals the molecular basis for metabolic acclimation to high light conditions.</title>
        <authorList>
            <person name="Cecchin M."/>
            <person name="Marcolungo L."/>
            <person name="Rossato M."/>
            <person name="Girolomoni L."/>
            <person name="Cosentino E."/>
            <person name="Cuine S."/>
            <person name="Li-Beisson Y."/>
            <person name="Delledonne M."/>
            <person name="Ballottari M."/>
        </authorList>
    </citation>
    <scope>NUCLEOTIDE SEQUENCE</scope>
    <source>
        <strain evidence="3">211/11P</strain>
    </source>
</reference>
<reference evidence="3" key="2">
    <citation type="submission" date="2020-11" db="EMBL/GenBank/DDBJ databases">
        <authorList>
            <person name="Cecchin M."/>
            <person name="Marcolungo L."/>
            <person name="Rossato M."/>
            <person name="Girolomoni L."/>
            <person name="Cosentino E."/>
            <person name="Cuine S."/>
            <person name="Li-Beisson Y."/>
            <person name="Delledonne M."/>
            <person name="Ballottari M."/>
        </authorList>
    </citation>
    <scope>NUCLEOTIDE SEQUENCE</scope>
    <source>
        <strain evidence="3">211/11P</strain>
        <tissue evidence="3">Whole cell</tissue>
    </source>
</reference>
<evidence type="ECO:0000313" key="4">
    <source>
        <dbReference type="Proteomes" id="UP001055712"/>
    </source>
</evidence>
<feature type="signal peptide" evidence="2">
    <location>
        <begin position="1"/>
        <end position="21"/>
    </location>
</feature>
<dbReference type="OrthoDB" id="10645777at2759"/>
<sequence>MFLVQAAFSFTALIFCVGMLATDHDTSYYLPVLTSIVGYWLPPPTFRGRGPNLFMKRDPSSPGDISPESPTELSAVLGLADGEPPIVLVLAPEAGGVDDQAEPDPSQHEPGNRDDLAPEPRDDELVSVVTRDA</sequence>
<accession>A0A9D4TRL3</accession>
<proteinExistence type="predicted"/>
<dbReference type="EMBL" id="SIDB01000005">
    <property type="protein sequence ID" value="KAI3432526.1"/>
    <property type="molecule type" value="Genomic_DNA"/>
</dbReference>
<protein>
    <submittedName>
        <fullName evidence="3">Uncharacterized protein</fullName>
    </submittedName>
</protein>
<name>A0A9D4TRL3_CHLVU</name>
<gene>
    <name evidence="3" type="ORF">D9Q98_004075</name>
</gene>
<evidence type="ECO:0000256" key="2">
    <source>
        <dbReference type="SAM" id="SignalP"/>
    </source>
</evidence>
<feature type="chain" id="PRO_5039689458" evidence="2">
    <location>
        <begin position="22"/>
        <end position="133"/>
    </location>
</feature>
<keyword evidence="2" id="KW-0732">Signal</keyword>